<feature type="non-terminal residue" evidence="1">
    <location>
        <position position="1"/>
    </location>
</feature>
<dbReference type="Proteomes" id="UP001642360">
    <property type="component" value="Unassembled WGS sequence"/>
</dbReference>
<reference evidence="1 2" key="1">
    <citation type="submission" date="2024-02" db="EMBL/GenBank/DDBJ databases">
        <authorList>
            <person name="Vignale AGUSTIN F."/>
            <person name="Sosa J E."/>
            <person name="Modenutti C."/>
        </authorList>
    </citation>
    <scope>NUCLEOTIDE SEQUENCE [LARGE SCALE GENOMIC DNA]</scope>
</reference>
<evidence type="ECO:0000313" key="1">
    <source>
        <dbReference type="EMBL" id="CAK9141710.1"/>
    </source>
</evidence>
<organism evidence="1 2">
    <name type="scientific">Ilex paraguariensis</name>
    <name type="common">yerba mate</name>
    <dbReference type="NCBI Taxonomy" id="185542"/>
    <lineage>
        <taxon>Eukaryota</taxon>
        <taxon>Viridiplantae</taxon>
        <taxon>Streptophyta</taxon>
        <taxon>Embryophyta</taxon>
        <taxon>Tracheophyta</taxon>
        <taxon>Spermatophyta</taxon>
        <taxon>Magnoliopsida</taxon>
        <taxon>eudicotyledons</taxon>
        <taxon>Gunneridae</taxon>
        <taxon>Pentapetalae</taxon>
        <taxon>asterids</taxon>
        <taxon>campanulids</taxon>
        <taxon>Aquifoliales</taxon>
        <taxon>Aquifoliaceae</taxon>
        <taxon>Ilex</taxon>
    </lineage>
</organism>
<proteinExistence type="predicted"/>
<evidence type="ECO:0000313" key="2">
    <source>
        <dbReference type="Proteomes" id="UP001642360"/>
    </source>
</evidence>
<dbReference type="AlphaFoldDB" id="A0ABC8R9R3"/>
<keyword evidence="2" id="KW-1185">Reference proteome</keyword>
<comment type="caution">
    <text evidence="1">The sequence shown here is derived from an EMBL/GenBank/DDBJ whole genome shotgun (WGS) entry which is preliminary data.</text>
</comment>
<name>A0ABC8R9R3_9AQUA</name>
<gene>
    <name evidence="1" type="ORF">ILEXP_LOCUS9329</name>
</gene>
<accession>A0ABC8R9R3</accession>
<dbReference type="EMBL" id="CAUOFW020001169">
    <property type="protein sequence ID" value="CAK9141710.1"/>
    <property type="molecule type" value="Genomic_DNA"/>
</dbReference>
<protein>
    <submittedName>
        <fullName evidence="1">Uncharacterized protein</fullName>
    </submittedName>
</protein>
<sequence length="64" mass="7152">WCLNGIVWEGLTGVSMSLYKSWAQNMKPSDITLDKALELLSSKDVKRCGRPKGKPKLEEAIEAM</sequence>